<organism evidence="22 23">
    <name type="scientific">Sarcophilus harrisii</name>
    <name type="common">Tasmanian devil</name>
    <name type="synonym">Sarcophilus laniarius</name>
    <dbReference type="NCBI Taxonomy" id="9305"/>
    <lineage>
        <taxon>Eukaryota</taxon>
        <taxon>Metazoa</taxon>
        <taxon>Chordata</taxon>
        <taxon>Craniata</taxon>
        <taxon>Vertebrata</taxon>
        <taxon>Euteleostomi</taxon>
        <taxon>Mammalia</taxon>
        <taxon>Metatheria</taxon>
        <taxon>Dasyuromorphia</taxon>
        <taxon>Dasyuridae</taxon>
        <taxon>Sarcophilus</taxon>
    </lineage>
</organism>
<evidence type="ECO:0000256" key="2">
    <source>
        <dbReference type="ARBA" id="ARBA00004496"/>
    </source>
</evidence>
<dbReference type="GO" id="GO:0016339">
    <property type="term" value="P:calcium-dependent cell-cell adhesion via plasma membrane cell adhesion molecules"/>
    <property type="evidence" value="ECO:0007669"/>
    <property type="project" value="TreeGrafter"/>
</dbReference>
<keyword evidence="3" id="KW-1003">Cell membrane</keyword>
<dbReference type="InParanoid" id="G3VNR7"/>
<keyword evidence="14" id="KW-0325">Glycoprotein</keyword>
<dbReference type="FunCoup" id="G3VNR7">
    <property type="interactions" value="25"/>
</dbReference>
<dbReference type="GeneID" id="100928337"/>
<dbReference type="CDD" id="cd11304">
    <property type="entry name" value="Cadherin_repeat"/>
    <property type="match status" value="4"/>
</dbReference>
<evidence type="ECO:0000256" key="19">
    <source>
        <dbReference type="SAM" id="Phobius"/>
    </source>
</evidence>
<dbReference type="SMART" id="SM00112">
    <property type="entry name" value="CA"/>
    <property type="match status" value="4"/>
</dbReference>
<dbReference type="InterPro" id="IPR002126">
    <property type="entry name" value="Cadherin-like_dom"/>
</dbReference>
<protein>
    <recommendedName>
        <fullName evidence="17">Cadherin-like protein 26</fullName>
    </recommendedName>
</protein>
<keyword evidence="13 19" id="KW-0472">Membrane</keyword>
<evidence type="ECO:0000256" key="14">
    <source>
        <dbReference type="ARBA" id="ARBA00023180"/>
    </source>
</evidence>
<dbReference type="GO" id="GO:0034332">
    <property type="term" value="P:adherens junction organization"/>
    <property type="evidence" value="ECO:0007669"/>
    <property type="project" value="TreeGrafter"/>
</dbReference>
<comment type="subunit">
    <text evidence="16">Homodimer. Component of a cadherin:catenin adhesion complex composed of at least of CDH26, beta-catenin/CTNNB1, alpha-catenin/CTNNA1 and p120 catenin/CTNND1.</text>
</comment>
<feature type="domain" description="Cadherin" evidence="21">
    <location>
        <begin position="49"/>
        <end position="155"/>
    </location>
</feature>
<evidence type="ECO:0000256" key="10">
    <source>
        <dbReference type="ARBA" id="ARBA00022837"/>
    </source>
</evidence>
<dbReference type="FunFam" id="2.60.40.60:FF:000095">
    <property type="entry name" value="Cadherin 13"/>
    <property type="match status" value="1"/>
</dbReference>
<dbReference type="Pfam" id="PF00028">
    <property type="entry name" value="Cadherin"/>
    <property type="match status" value="3"/>
</dbReference>
<dbReference type="GO" id="GO:0016342">
    <property type="term" value="C:catenin complex"/>
    <property type="evidence" value="ECO:0007669"/>
    <property type="project" value="TreeGrafter"/>
</dbReference>
<dbReference type="FunFam" id="2.60.40.60:FF:000019">
    <property type="entry name" value="Cadherin 2"/>
    <property type="match status" value="1"/>
</dbReference>
<keyword evidence="7" id="KW-0479">Metal-binding</keyword>
<dbReference type="GO" id="GO:0005509">
    <property type="term" value="F:calcium ion binding"/>
    <property type="evidence" value="ECO:0007669"/>
    <property type="project" value="UniProtKB-UniRule"/>
</dbReference>
<dbReference type="OrthoDB" id="9045962at2759"/>
<keyword evidence="4" id="KW-0963">Cytoplasm</keyword>
<dbReference type="FunFam" id="2.60.40.60:FF:000158">
    <property type="entry name" value="Dachsous cadherin-related 1"/>
    <property type="match status" value="1"/>
</dbReference>
<dbReference type="GO" id="GO:0070097">
    <property type="term" value="F:delta-catenin binding"/>
    <property type="evidence" value="ECO:0007669"/>
    <property type="project" value="Ensembl"/>
</dbReference>
<dbReference type="GO" id="GO:0000902">
    <property type="term" value="P:cell morphogenesis"/>
    <property type="evidence" value="ECO:0007669"/>
    <property type="project" value="TreeGrafter"/>
</dbReference>
<dbReference type="RefSeq" id="XP_031807572.1">
    <property type="nucleotide sequence ID" value="XM_031951712.1"/>
</dbReference>
<dbReference type="Ensembl" id="ENSSHAT00000004870.2">
    <property type="protein sequence ID" value="ENSSHAP00000004822.2"/>
    <property type="gene ID" value="ENSSHAG00000004232.2"/>
</dbReference>
<evidence type="ECO:0000313" key="22">
    <source>
        <dbReference type="Ensembl" id="ENSSHAP00000004822.2"/>
    </source>
</evidence>
<feature type="domain" description="Cadherin" evidence="21">
    <location>
        <begin position="390"/>
        <end position="490"/>
    </location>
</feature>
<feature type="signal peptide" evidence="20">
    <location>
        <begin position="1"/>
        <end position="23"/>
    </location>
</feature>
<dbReference type="GO" id="GO:0045296">
    <property type="term" value="F:cadherin binding"/>
    <property type="evidence" value="ECO:0007669"/>
    <property type="project" value="TreeGrafter"/>
</dbReference>
<keyword evidence="5" id="KW-0165">Cleavage on pair of basic residues</keyword>
<dbReference type="PROSITE" id="PS00232">
    <property type="entry name" value="CADHERIN_1"/>
    <property type="match status" value="2"/>
</dbReference>
<dbReference type="GO" id="GO:0016477">
    <property type="term" value="P:cell migration"/>
    <property type="evidence" value="ECO:0007669"/>
    <property type="project" value="TreeGrafter"/>
</dbReference>
<keyword evidence="23" id="KW-1185">Reference proteome</keyword>
<feature type="domain" description="Cadherin" evidence="21">
    <location>
        <begin position="156"/>
        <end position="265"/>
    </location>
</feature>
<evidence type="ECO:0000256" key="3">
    <source>
        <dbReference type="ARBA" id="ARBA00022475"/>
    </source>
</evidence>
<keyword evidence="12 19" id="KW-1133">Transmembrane helix</keyword>
<dbReference type="GO" id="GO:0035710">
    <property type="term" value="P:CD4-positive, alpha-beta T cell activation"/>
    <property type="evidence" value="ECO:0007669"/>
    <property type="project" value="Ensembl"/>
</dbReference>
<evidence type="ECO:0000256" key="12">
    <source>
        <dbReference type="ARBA" id="ARBA00022989"/>
    </source>
</evidence>
<sequence length="784" mass="88377">MLSIPQGMWSLQVFLMLVTVISCLQPAKDEFTNQAKMRPLQRVKRRWVITTLKLIEEDPGPFPKFAGELFNNMDYNESLIYIISGPGVDEPPVGLFSIEDNQNGKVYVHSSIDREEIQSFVVRFDIIESSTRKAVDTSLFFIVKVGDINDNAPQFAEEEFNITIKESHHLDNPIFQVEAVDLDEKQTPNSEVSYSLVSQVPLNKGNGFYIDQSSGEILLSGCLDYEAVQLFKLLIRANDHGEPPLSSTATVNIVVEEGNSHMPVFTKEDYKIQVSEGQIQQEVLRLLVQDHDSPFTPAWKAKYKILHGNEEEHFNIVTDPGTNEGILNIIKPLDYENLPDKKLVIVVENEEPFSSCEKDQFGNGTSTATVNVEVIDTNDPPQFHPPNFIVQEVDGAGPGIQLGRYNATDPDGNSKNIRFRLVHDPASWVTVDELSGVVTTVKHVDRESPYVNNSFYTIIVYAIDDGVPPQTSTGTMMLFLSDENDNTPILVKPFMEVCKIEQNASLLVEAEDKDLDPFSGPFTFKLDDSSGNIKDTWKLGNNFGYSVELLMVRSLPNGNYSVPFIILDKQGFFKKQMLYVRLCSCLNGITCIESSMAFVGLGGAAIILICVAFMLLAVALLFLMQFSFGSANKRQPITFPYERGSQSLIRYNDESENTSALYYPNDTRNLHTKCQLKRMEAKMSERLTEYYPNDIRSLCTKSQLERMERKIAETLTQKLHDIDNLEYDTTYQPHIYMDEGEFEATKSLSSLALTESDLPENFLDDLGSKVIALEKIYSESVFLK</sequence>
<evidence type="ECO:0000256" key="15">
    <source>
        <dbReference type="ARBA" id="ARBA00059993"/>
    </source>
</evidence>
<evidence type="ECO:0000256" key="8">
    <source>
        <dbReference type="ARBA" id="ARBA00022729"/>
    </source>
</evidence>
<dbReference type="AlphaFoldDB" id="G3VNR7"/>
<evidence type="ECO:0000256" key="20">
    <source>
        <dbReference type="SAM" id="SignalP"/>
    </source>
</evidence>
<evidence type="ECO:0000313" key="23">
    <source>
        <dbReference type="Proteomes" id="UP000007648"/>
    </source>
</evidence>
<dbReference type="InterPro" id="IPR020894">
    <property type="entry name" value="Cadherin_CS"/>
</dbReference>
<keyword evidence="6 19" id="KW-0812">Transmembrane</keyword>
<dbReference type="STRING" id="9305.ENSSHAP00000004822"/>
<evidence type="ECO:0000256" key="17">
    <source>
        <dbReference type="ARBA" id="ARBA00069031"/>
    </source>
</evidence>
<dbReference type="Proteomes" id="UP000007648">
    <property type="component" value="Unassembled WGS sequence"/>
</dbReference>
<dbReference type="eggNOG" id="KOG3594">
    <property type="taxonomic scope" value="Eukaryota"/>
</dbReference>
<dbReference type="Gene3D" id="4.10.900.10">
    <property type="entry name" value="TCF3-CBD (Catenin binding domain)"/>
    <property type="match status" value="1"/>
</dbReference>
<comment type="subcellular location">
    <subcellularLocation>
        <location evidence="1">Cell membrane</location>
        <topology evidence="1">Single-pass type I membrane protein</topology>
    </subcellularLocation>
    <subcellularLocation>
        <location evidence="2">Cytoplasm</location>
    </subcellularLocation>
</comment>
<evidence type="ECO:0000256" key="4">
    <source>
        <dbReference type="ARBA" id="ARBA00022490"/>
    </source>
</evidence>
<reference evidence="22 23" key="1">
    <citation type="journal article" date="2011" name="Proc. Natl. Acad. Sci. U.S.A.">
        <title>Genetic diversity and population structure of the endangered marsupial Sarcophilus harrisii (Tasmanian devil).</title>
        <authorList>
            <person name="Miller W."/>
            <person name="Hayes V.M."/>
            <person name="Ratan A."/>
            <person name="Petersen D.C."/>
            <person name="Wittekindt N.E."/>
            <person name="Miller J."/>
            <person name="Walenz B."/>
            <person name="Knight J."/>
            <person name="Qi J."/>
            <person name="Zhao F."/>
            <person name="Wang Q."/>
            <person name="Bedoya-Reina O.C."/>
            <person name="Katiyar N."/>
            <person name="Tomsho L.P."/>
            <person name="Kasson L.M."/>
            <person name="Hardie R.A."/>
            <person name="Woodbridge P."/>
            <person name="Tindall E.A."/>
            <person name="Bertelsen M.F."/>
            <person name="Dixon D."/>
            <person name="Pyecroft S."/>
            <person name="Helgen K.M."/>
            <person name="Lesk A.M."/>
            <person name="Pringle T.H."/>
            <person name="Patterson N."/>
            <person name="Zhang Y."/>
            <person name="Kreiss A."/>
            <person name="Woods G.M."/>
            <person name="Jones M.E."/>
            <person name="Schuster S.C."/>
        </authorList>
    </citation>
    <scope>NUCLEOTIDE SEQUENCE [LARGE SCALE GENOMIC DNA]</scope>
</reference>
<reference evidence="22" key="2">
    <citation type="submission" date="2025-08" db="UniProtKB">
        <authorList>
            <consortium name="Ensembl"/>
        </authorList>
    </citation>
    <scope>IDENTIFICATION</scope>
</reference>
<dbReference type="GO" id="GO:0007043">
    <property type="term" value="P:cell-cell junction assembly"/>
    <property type="evidence" value="ECO:0007669"/>
    <property type="project" value="TreeGrafter"/>
</dbReference>
<dbReference type="FunFam" id="2.60.40.60:FF:000031">
    <property type="entry name" value="Cadherin 3"/>
    <property type="match status" value="1"/>
</dbReference>
<dbReference type="Gene3D" id="2.60.40.60">
    <property type="entry name" value="Cadherins"/>
    <property type="match status" value="5"/>
</dbReference>
<evidence type="ECO:0000256" key="9">
    <source>
        <dbReference type="ARBA" id="ARBA00022737"/>
    </source>
</evidence>
<keyword evidence="8 20" id="KW-0732">Signal</keyword>
<accession>G3VNR7</accession>
<keyword evidence="9" id="KW-0677">Repeat</keyword>
<dbReference type="GeneTree" id="ENSGT00940000161589"/>
<dbReference type="PANTHER" id="PTHR24027">
    <property type="entry name" value="CADHERIN-23"/>
    <property type="match status" value="1"/>
</dbReference>
<dbReference type="PRINTS" id="PR00205">
    <property type="entry name" value="CADHERIN"/>
</dbReference>
<dbReference type="HOGENOM" id="CLU_005284_5_0_1"/>
<proteinExistence type="predicted"/>
<dbReference type="GO" id="GO:0044331">
    <property type="term" value="P:cell-cell adhesion mediated by cadherin"/>
    <property type="evidence" value="ECO:0007669"/>
    <property type="project" value="TreeGrafter"/>
</dbReference>
<evidence type="ECO:0000256" key="13">
    <source>
        <dbReference type="ARBA" id="ARBA00023136"/>
    </source>
</evidence>
<dbReference type="GO" id="GO:0007156">
    <property type="term" value="P:homophilic cell adhesion via plasma membrane adhesion molecules"/>
    <property type="evidence" value="ECO:0007669"/>
    <property type="project" value="InterPro"/>
</dbReference>
<evidence type="ECO:0000256" key="5">
    <source>
        <dbReference type="ARBA" id="ARBA00022685"/>
    </source>
</evidence>
<dbReference type="InterPro" id="IPR039808">
    <property type="entry name" value="Cadherin"/>
</dbReference>
<dbReference type="GO" id="GO:0015630">
    <property type="term" value="C:microtubule cytoskeleton"/>
    <property type="evidence" value="ECO:0007669"/>
    <property type="project" value="Ensembl"/>
</dbReference>
<gene>
    <name evidence="22" type="primary">CDH26</name>
</gene>
<dbReference type="GO" id="GO:0005737">
    <property type="term" value="C:cytoplasm"/>
    <property type="evidence" value="ECO:0007669"/>
    <property type="project" value="UniProtKB-SubCell"/>
</dbReference>
<name>G3VNR7_SARHA</name>
<dbReference type="GO" id="GO:0008013">
    <property type="term" value="F:beta-catenin binding"/>
    <property type="evidence" value="ECO:0007669"/>
    <property type="project" value="Ensembl"/>
</dbReference>
<dbReference type="PANTHER" id="PTHR24027:SF78">
    <property type="entry name" value="CADHERIN-LIKE PROTEIN 26"/>
    <property type="match status" value="1"/>
</dbReference>
<dbReference type="KEGG" id="shr:100928337"/>
<keyword evidence="10 18" id="KW-0106">Calcium</keyword>
<dbReference type="GO" id="GO:0005912">
    <property type="term" value="C:adherens junction"/>
    <property type="evidence" value="ECO:0007669"/>
    <property type="project" value="TreeGrafter"/>
</dbReference>
<dbReference type="GO" id="GO:0005178">
    <property type="term" value="F:integrin binding"/>
    <property type="evidence" value="ECO:0007669"/>
    <property type="project" value="Ensembl"/>
</dbReference>
<evidence type="ECO:0000256" key="6">
    <source>
        <dbReference type="ARBA" id="ARBA00022692"/>
    </source>
</evidence>
<feature type="transmembrane region" description="Helical" evidence="19">
    <location>
        <begin position="596"/>
        <end position="624"/>
    </location>
</feature>
<dbReference type="FunFam" id="2.60.40.60:FF:000011">
    <property type="entry name" value="Cadherin 1"/>
    <property type="match status" value="1"/>
</dbReference>
<dbReference type="InterPro" id="IPR027397">
    <property type="entry name" value="Catenin-bd_sf"/>
</dbReference>
<evidence type="ECO:0000256" key="11">
    <source>
        <dbReference type="ARBA" id="ARBA00022889"/>
    </source>
</evidence>
<keyword evidence="11" id="KW-0130">Cell adhesion</keyword>
<evidence type="ECO:0000256" key="1">
    <source>
        <dbReference type="ARBA" id="ARBA00004251"/>
    </source>
</evidence>
<evidence type="ECO:0000259" key="21">
    <source>
        <dbReference type="PROSITE" id="PS50268"/>
    </source>
</evidence>
<comment type="function">
    <text evidence="15">Cadherins are calcium-dependent cell adhesion proteins. They preferentially interact with themselves in a homophilic manner in connecting cells; cadherins may thus contribute to the sorting of heterogeneous cell types. Ligand for integrins alpha-E/beta-7, ITGAE:ITGAB7, alpha-4/beta-7, ITGA4:ITGAB7 and alpha-4/beta-1, ITGA4:ITGAB1 through which modulates CD4(+) T cells activation.</text>
</comment>
<dbReference type="SUPFAM" id="SSF49313">
    <property type="entry name" value="Cadherin-like"/>
    <property type="match status" value="5"/>
</dbReference>
<dbReference type="PROSITE" id="PS50268">
    <property type="entry name" value="CADHERIN_2"/>
    <property type="match status" value="4"/>
</dbReference>
<evidence type="ECO:0000256" key="16">
    <source>
        <dbReference type="ARBA" id="ARBA00062925"/>
    </source>
</evidence>
<dbReference type="CTD" id="60437"/>
<evidence type="ECO:0000256" key="7">
    <source>
        <dbReference type="ARBA" id="ARBA00022723"/>
    </source>
</evidence>
<dbReference type="InterPro" id="IPR015919">
    <property type="entry name" value="Cadherin-like_sf"/>
</dbReference>
<reference evidence="22" key="3">
    <citation type="submission" date="2025-09" db="UniProtKB">
        <authorList>
            <consortium name="Ensembl"/>
        </authorList>
    </citation>
    <scope>IDENTIFICATION</scope>
</reference>
<dbReference type="GO" id="GO:0045294">
    <property type="term" value="F:alpha-catenin binding"/>
    <property type="evidence" value="ECO:0007669"/>
    <property type="project" value="Ensembl"/>
</dbReference>
<feature type="chain" id="PRO_5029616503" description="Cadherin-like protein 26" evidence="20">
    <location>
        <begin position="24"/>
        <end position="784"/>
    </location>
</feature>
<feature type="domain" description="Cadherin" evidence="21">
    <location>
        <begin position="266"/>
        <end position="388"/>
    </location>
</feature>
<evidence type="ECO:0000256" key="18">
    <source>
        <dbReference type="PROSITE-ProRule" id="PRU00043"/>
    </source>
</evidence>